<sequence length="233" mass="25415">MTLEGREETIRFLYAILRQFNPAEIDWEAVARDPILMQPISNGHAARMRYFRIRVALGKIAARRCSPDSSNDRVSKPKKNRSSGAQHRSTLATPEGSPDIEDISPYVELGSFPDIGSSPSNGFTGLDNPFGPLGPTFVDPPLFTPSMPPSADPSAPAPASMLYTDYFVPSGFDTAAVEPAVAMSSFTMFAPVVELDGDEPQHIKPEPEMAQPTTGWSQHAWNGELFAPSNEYN</sequence>
<protein>
    <recommendedName>
        <fullName evidence="2">Myb-like DNA-binding domain-containing protein</fullName>
    </recommendedName>
</protein>
<feature type="compositionally biased region" description="Polar residues" evidence="1">
    <location>
        <begin position="82"/>
        <end position="92"/>
    </location>
</feature>
<proteinExistence type="predicted"/>
<evidence type="ECO:0000256" key="1">
    <source>
        <dbReference type="SAM" id="MobiDB-lite"/>
    </source>
</evidence>
<feature type="region of interest" description="Disordered" evidence="1">
    <location>
        <begin position="64"/>
        <end position="103"/>
    </location>
</feature>
<reference evidence="3 4" key="1">
    <citation type="submission" date="2017-06" db="EMBL/GenBank/DDBJ databases">
        <title>Ant-infecting Ophiocordyceps genomes reveal a high diversity of potential behavioral manipulation genes and a possible major role for enterotoxins.</title>
        <authorList>
            <person name="De Bekker C."/>
            <person name="Evans H.C."/>
            <person name="Brachmann A."/>
            <person name="Hughes D.P."/>
        </authorList>
    </citation>
    <scope>NUCLEOTIDE SEQUENCE [LARGE SCALE GENOMIC DNA]</scope>
    <source>
        <strain evidence="3 4">Map16</strain>
    </source>
</reference>
<comment type="caution">
    <text evidence="3">The sequence shown here is derived from an EMBL/GenBank/DDBJ whole genome shotgun (WGS) entry which is preliminary data.</text>
</comment>
<dbReference type="STRING" id="2004952.A0A2C5YDQ7"/>
<feature type="domain" description="Myb-like DNA-binding" evidence="2">
    <location>
        <begin position="7"/>
        <end position="58"/>
    </location>
</feature>
<name>A0A2C5YDQ7_9HYPO</name>
<dbReference type="Pfam" id="PF22980">
    <property type="entry name" value="Myb_DNA-bind_8"/>
    <property type="match status" value="1"/>
</dbReference>
<organism evidence="3 4">
    <name type="scientific">Ophiocordyceps camponoti-rufipedis</name>
    <dbReference type="NCBI Taxonomy" id="2004952"/>
    <lineage>
        <taxon>Eukaryota</taxon>
        <taxon>Fungi</taxon>
        <taxon>Dikarya</taxon>
        <taxon>Ascomycota</taxon>
        <taxon>Pezizomycotina</taxon>
        <taxon>Sordariomycetes</taxon>
        <taxon>Hypocreomycetidae</taxon>
        <taxon>Hypocreales</taxon>
        <taxon>Ophiocordycipitaceae</taxon>
        <taxon>Ophiocordyceps</taxon>
    </lineage>
</organism>
<keyword evidence="4" id="KW-1185">Reference proteome</keyword>
<dbReference type="Proteomes" id="UP000226431">
    <property type="component" value="Unassembled WGS sequence"/>
</dbReference>
<evidence type="ECO:0000259" key="2">
    <source>
        <dbReference type="Pfam" id="PF22980"/>
    </source>
</evidence>
<accession>A0A2C5YDQ7</accession>
<evidence type="ECO:0000313" key="3">
    <source>
        <dbReference type="EMBL" id="PHH67645.1"/>
    </source>
</evidence>
<dbReference type="EMBL" id="NJES01001210">
    <property type="protein sequence ID" value="PHH67645.1"/>
    <property type="molecule type" value="Genomic_DNA"/>
</dbReference>
<dbReference type="OrthoDB" id="3944408at2759"/>
<evidence type="ECO:0000313" key="4">
    <source>
        <dbReference type="Proteomes" id="UP000226431"/>
    </source>
</evidence>
<gene>
    <name evidence="3" type="ORF">CDD80_681</name>
</gene>
<dbReference type="InterPro" id="IPR054505">
    <property type="entry name" value="Myb_DNA-bind_8"/>
</dbReference>
<dbReference type="AlphaFoldDB" id="A0A2C5YDQ7"/>